<dbReference type="GO" id="GO:0003677">
    <property type="term" value="F:DNA binding"/>
    <property type="evidence" value="ECO:0007669"/>
    <property type="project" value="UniProtKB-KW"/>
</dbReference>
<dbReference type="Gene3D" id="3.40.190.10">
    <property type="entry name" value="Periplasmic binding protein-like II"/>
    <property type="match status" value="1"/>
</dbReference>
<dbReference type="GO" id="GO:1904680">
    <property type="term" value="F:peptide transmembrane transporter activity"/>
    <property type="evidence" value="ECO:0007669"/>
    <property type="project" value="TreeGrafter"/>
</dbReference>
<keyword evidence="4" id="KW-0010">Activator</keyword>
<dbReference type="InterPro" id="IPR023767">
    <property type="entry name" value="Tscrpt_reg_SgrR"/>
</dbReference>
<evidence type="ECO:0000256" key="5">
    <source>
        <dbReference type="ARBA" id="ARBA00023163"/>
    </source>
</evidence>
<dbReference type="OrthoDB" id="5894719at2"/>
<sequence>MSSSRLQQQFIRLWQCCHGLPQETTLNYLAQQLSCSRRHMRNLLNAMQAEGWLEWQAEAGRGKRSRLQFLYTGLALQQQRAEDLLDQDRIDQLVQIVGDRQTVRQMLLSRLGRSFRQGKHIMRVLYYRPLLNLLPGTPLRRSETHLARQIFSGLTQINEENGEVEADIAHHWQQISTLHWRFFLRPAVHFHSGKELETADVIASLQRASKQPLMAHIARLESPTPWTLDIYLSQPDSWLPWLLGSVGALILPRDWHLLENFARQPVGTGPYSVVRNQTTQLRISAFDDYFGYRALLDEVNIWVLPDISDELVYAGVTLKGENDDKTDEESRLEEGCYFLLFDRRSEKGRNSQLRQWLSWRFNPITILNQSGINYQRYWSPAYGLLPRWHHRRQIKPSEKPDGLTTLTLTWYHDQTEHQAIADQLAPLLAAEGITLVTRQVEYAQWYHGEVESDLWLGCINFTPPLEYSLFSMLYDIPLLRHCIDLPWEEDAQRWREQQLPMAEWCQQLIEQGYLHPLFHHWLLLHGQRSMRGVSMNSLGWFDFKSAWFAPPQP</sequence>
<dbReference type="PANTHER" id="PTHR30290">
    <property type="entry name" value="PERIPLASMIC BINDING COMPONENT OF ABC TRANSPORTER"/>
    <property type="match status" value="1"/>
</dbReference>
<dbReference type="FunFam" id="3.40.190.10:FF:000070">
    <property type="entry name" value="HTH-type transcriptional regulator SgrR"/>
    <property type="match status" value="1"/>
</dbReference>
<dbReference type="InterPro" id="IPR000914">
    <property type="entry name" value="SBP_5_dom"/>
</dbReference>
<dbReference type="GO" id="GO:0015833">
    <property type="term" value="P:peptide transport"/>
    <property type="evidence" value="ECO:0007669"/>
    <property type="project" value="TreeGrafter"/>
</dbReference>
<dbReference type="InterPro" id="IPR025370">
    <property type="entry name" value="SgrR_HTH_N"/>
</dbReference>
<keyword evidence="3" id="KW-0238">DNA-binding</keyword>
<evidence type="ECO:0000259" key="7">
    <source>
        <dbReference type="Pfam" id="PF12793"/>
    </source>
</evidence>
<evidence type="ECO:0000259" key="6">
    <source>
        <dbReference type="Pfam" id="PF00496"/>
    </source>
</evidence>
<keyword evidence="5" id="KW-0804">Transcription</keyword>
<comment type="caution">
    <text evidence="8">The sequence shown here is derived from an EMBL/GenBank/DDBJ whole genome shotgun (WGS) entry which is preliminary data.</text>
</comment>
<dbReference type="Pfam" id="PF00496">
    <property type="entry name" value="SBP_bac_5"/>
    <property type="match status" value="1"/>
</dbReference>
<accession>A0A1S8YMJ3</accession>
<name>A0A1S8YMJ3_9GAMM</name>
<keyword evidence="1" id="KW-0678">Repressor</keyword>
<dbReference type="EMBL" id="MRUL01000006">
    <property type="protein sequence ID" value="OON39966.1"/>
    <property type="molecule type" value="Genomic_DNA"/>
</dbReference>
<evidence type="ECO:0000256" key="1">
    <source>
        <dbReference type="ARBA" id="ARBA00022491"/>
    </source>
</evidence>
<organism evidence="8 9">
    <name type="scientific">Izhakiella australiensis</name>
    <dbReference type="NCBI Taxonomy" id="1926881"/>
    <lineage>
        <taxon>Bacteria</taxon>
        <taxon>Pseudomonadati</taxon>
        <taxon>Pseudomonadota</taxon>
        <taxon>Gammaproteobacteria</taxon>
        <taxon>Enterobacterales</taxon>
        <taxon>Erwiniaceae</taxon>
        <taxon>Izhakiella</taxon>
    </lineage>
</organism>
<reference evidence="8 9" key="1">
    <citation type="submission" date="2016-12" db="EMBL/GenBank/DDBJ databases">
        <title>Izhakiella australiana sp. nov. of genus Izhakiella isolated from Australian desert.</title>
        <authorList>
            <person name="Ji M."/>
        </authorList>
    </citation>
    <scope>NUCLEOTIDE SEQUENCE [LARGE SCALE GENOMIC DNA]</scope>
    <source>
        <strain evidence="8 9">D4N98</strain>
    </source>
</reference>
<keyword evidence="9" id="KW-1185">Reference proteome</keyword>
<feature type="domain" description="Transcriptional regulator SgrR N-terminal HTH" evidence="7">
    <location>
        <begin position="5"/>
        <end position="118"/>
    </location>
</feature>
<keyword evidence="2" id="KW-0805">Transcription regulation</keyword>
<dbReference type="Pfam" id="PF12793">
    <property type="entry name" value="SgrR_N"/>
    <property type="match status" value="1"/>
</dbReference>
<dbReference type="Proteomes" id="UP000190667">
    <property type="component" value="Unassembled WGS sequence"/>
</dbReference>
<evidence type="ECO:0000313" key="8">
    <source>
        <dbReference type="EMBL" id="OON39966.1"/>
    </source>
</evidence>
<proteinExistence type="predicted"/>
<protein>
    <submittedName>
        <fullName evidence="8">Transcriptional regulator SgrR</fullName>
    </submittedName>
</protein>
<dbReference type="SUPFAM" id="SSF53850">
    <property type="entry name" value="Periplasmic binding protein-like II"/>
    <property type="match status" value="1"/>
</dbReference>
<dbReference type="InterPro" id="IPR039424">
    <property type="entry name" value="SBP_5"/>
</dbReference>
<evidence type="ECO:0000256" key="3">
    <source>
        <dbReference type="ARBA" id="ARBA00023125"/>
    </source>
</evidence>
<feature type="domain" description="Solute-binding protein family 5" evidence="6">
    <location>
        <begin position="164"/>
        <end position="308"/>
    </location>
</feature>
<evidence type="ECO:0000256" key="2">
    <source>
        <dbReference type="ARBA" id="ARBA00023015"/>
    </source>
</evidence>
<dbReference type="STRING" id="1926881.BTJ39_11045"/>
<dbReference type="PANTHER" id="PTHR30290:SF72">
    <property type="entry name" value="HTH-TYPE TRANSCRIPTIONAL REGULATOR SGRR"/>
    <property type="match status" value="1"/>
</dbReference>
<dbReference type="AlphaFoldDB" id="A0A1S8YMJ3"/>
<evidence type="ECO:0000313" key="9">
    <source>
        <dbReference type="Proteomes" id="UP000190667"/>
    </source>
</evidence>
<gene>
    <name evidence="8" type="ORF">BTJ39_11045</name>
</gene>
<dbReference type="NCBIfam" id="NF010149">
    <property type="entry name" value="PRK13626.1"/>
    <property type="match status" value="1"/>
</dbReference>
<dbReference type="CDD" id="cd08507">
    <property type="entry name" value="PBP2_SgrR_like"/>
    <property type="match status" value="1"/>
</dbReference>
<evidence type="ECO:0000256" key="4">
    <source>
        <dbReference type="ARBA" id="ARBA00023159"/>
    </source>
</evidence>
<dbReference type="RefSeq" id="WP_078002751.1">
    <property type="nucleotide sequence ID" value="NZ_MRUL01000006.1"/>
</dbReference>